<evidence type="ECO:0000256" key="1">
    <source>
        <dbReference type="SAM" id="MobiDB-lite"/>
    </source>
</evidence>
<dbReference type="WBParaSite" id="MBELARI_LOCUS5182">
    <property type="protein sequence ID" value="MBELARI_LOCUS5182"/>
    <property type="gene ID" value="MBELARI_LOCUS5182"/>
</dbReference>
<keyword evidence="2" id="KW-0812">Transmembrane</keyword>
<keyword evidence="3" id="KW-1185">Reference proteome</keyword>
<name>A0AAF3J9L8_9BILA</name>
<evidence type="ECO:0000313" key="3">
    <source>
        <dbReference type="Proteomes" id="UP000887575"/>
    </source>
</evidence>
<protein>
    <submittedName>
        <fullName evidence="4">Uncharacterized protein</fullName>
    </submittedName>
</protein>
<dbReference type="PROSITE" id="PS51257">
    <property type="entry name" value="PROKAR_LIPOPROTEIN"/>
    <property type="match status" value="1"/>
</dbReference>
<proteinExistence type="predicted"/>
<feature type="transmembrane region" description="Helical" evidence="2">
    <location>
        <begin position="99"/>
        <end position="128"/>
    </location>
</feature>
<keyword evidence="2" id="KW-0472">Membrane</keyword>
<keyword evidence="2" id="KW-1133">Transmembrane helix</keyword>
<evidence type="ECO:0000256" key="2">
    <source>
        <dbReference type="SAM" id="Phobius"/>
    </source>
</evidence>
<accession>A0AAF3J9L8</accession>
<dbReference type="AlphaFoldDB" id="A0AAF3J9L8"/>
<dbReference type="Proteomes" id="UP000887575">
    <property type="component" value="Unassembled WGS sequence"/>
</dbReference>
<evidence type="ECO:0000313" key="4">
    <source>
        <dbReference type="WBParaSite" id="MBELARI_LOCUS5182"/>
    </source>
</evidence>
<reference evidence="4" key="1">
    <citation type="submission" date="2024-02" db="UniProtKB">
        <authorList>
            <consortium name="WormBaseParasite"/>
        </authorList>
    </citation>
    <scope>IDENTIFICATION</scope>
</reference>
<feature type="region of interest" description="Disordered" evidence="1">
    <location>
        <begin position="29"/>
        <end position="48"/>
    </location>
</feature>
<organism evidence="3 4">
    <name type="scientific">Mesorhabditis belari</name>
    <dbReference type="NCBI Taxonomy" id="2138241"/>
    <lineage>
        <taxon>Eukaryota</taxon>
        <taxon>Metazoa</taxon>
        <taxon>Ecdysozoa</taxon>
        <taxon>Nematoda</taxon>
        <taxon>Chromadorea</taxon>
        <taxon>Rhabditida</taxon>
        <taxon>Rhabditina</taxon>
        <taxon>Rhabditomorpha</taxon>
        <taxon>Rhabditoidea</taxon>
        <taxon>Rhabditidae</taxon>
        <taxon>Mesorhabditinae</taxon>
        <taxon>Mesorhabditis</taxon>
    </lineage>
</organism>
<sequence>MKCSRRNHFIQLFFSSCCHFLAKMPTYEEMGPANEAPPPPPPNQKGEYPLAAVAPLREGDELNLDSTDTALKEAKEKAIEMVNKGKAELEKKPNRRDEIILVVVVGVFCVVLTIVALIALVFVGLIAAKVI</sequence>